<proteinExistence type="predicted"/>
<keyword evidence="1" id="KW-0472">Membrane</keyword>
<feature type="transmembrane region" description="Helical" evidence="1">
    <location>
        <begin position="396"/>
        <end position="413"/>
    </location>
</feature>
<dbReference type="EnsemblBacteria" id="ABA50576">
    <property type="protein sequence ID" value="ABA50576"/>
    <property type="gene ID" value="BURPS1710b_0539"/>
</dbReference>
<sequence>MRRGAPRASILFARERRQAPRDGRRLDDRGARFRTLGHFREYSVELFDRVQIEPADEAIVARHLVAFDELRNPPQQLLDEMQLAGQRLHAHDRLQRVAERARIELDREARDHALRFEPAQPVGRARRGQPDAPREFADGLARVVGERAQQLAVDRIERVRRGKRRGKAFLHGDLLFKGGKAFCAEFSDGDVRIKSLESKPGFLLARTHMASNPASSDARRGALEMVVAMLMSGTIGWLVVSSRQHLMNVVFFRCLFGGATMLIICAALGLLRRDLLTKRTIAFALLGSVAIVANWVLLFAAYSRASISMATAVYNTQPFMLVALGALVFRERLTASAAAWLVLAFGGLALVVRVEPAVLAVPGEYLEGVALALGAAFLYAVSSIVTKRLKGTPPHLIALFQTGVGVLALAPFVHYDALPATAGQWLDLVALGVVNTGIMYVLLYGAIQKLPTATIGALSFVYPVVAIVVDRFAFGQTLAWSQVGGAALILLAAAGVNLGWRIVPARRVAARG</sequence>
<feature type="transmembrane region" description="Helical" evidence="1">
    <location>
        <begin position="283"/>
        <end position="302"/>
    </location>
</feature>
<keyword evidence="1" id="KW-0812">Transmembrane</keyword>
<dbReference type="PANTHER" id="PTHR22911:SF102">
    <property type="entry name" value="MEMBRANE PROTEIN"/>
    <property type="match status" value="1"/>
</dbReference>
<dbReference type="EMBL" id="CP000124">
    <property type="protein sequence ID" value="ABA50576.1"/>
    <property type="molecule type" value="Genomic_DNA"/>
</dbReference>
<evidence type="ECO:0000313" key="3">
    <source>
        <dbReference type="EMBL" id="ABA50576.1"/>
    </source>
</evidence>
<feature type="transmembrane region" description="Helical" evidence="1">
    <location>
        <begin position="365"/>
        <end position="384"/>
    </location>
</feature>
<feature type="transmembrane region" description="Helical" evidence="1">
    <location>
        <begin position="221"/>
        <end position="240"/>
    </location>
</feature>
<feature type="domain" description="EamA" evidence="2">
    <location>
        <begin position="221"/>
        <end position="352"/>
    </location>
</feature>
<feature type="transmembrane region" description="Helical" evidence="1">
    <location>
        <begin position="308"/>
        <end position="329"/>
    </location>
</feature>
<feature type="transmembrane region" description="Helical" evidence="1">
    <location>
        <begin position="455"/>
        <end position="474"/>
    </location>
</feature>
<dbReference type="HOGENOM" id="CLU_531770_0_0_4"/>
<feature type="domain" description="EamA" evidence="2">
    <location>
        <begin position="368"/>
        <end position="497"/>
    </location>
</feature>
<evidence type="ECO:0000256" key="1">
    <source>
        <dbReference type="SAM" id="Phobius"/>
    </source>
</evidence>
<feature type="transmembrane region" description="Helical" evidence="1">
    <location>
        <begin position="246"/>
        <end position="271"/>
    </location>
</feature>
<dbReference type="SUPFAM" id="SSF103481">
    <property type="entry name" value="Multidrug resistance efflux transporter EmrE"/>
    <property type="match status" value="2"/>
</dbReference>
<protein>
    <submittedName>
        <fullName evidence="3">Putative membrane protein</fullName>
    </submittedName>
</protein>
<evidence type="ECO:0000259" key="2">
    <source>
        <dbReference type="Pfam" id="PF00892"/>
    </source>
</evidence>
<reference evidence="3 4" key="1">
    <citation type="submission" date="2005-09" db="EMBL/GenBank/DDBJ databases">
        <authorList>
            <person name="Woods D.E."/>
            <person name="Nierman W.C."/>
        </authorList>
    </citation>
    <scope>NUCLEOTIDE SEQUENCE [LARGE SCALE GENOMIC DNA]</scope>
    <source>
        <strain evidence="3 4">1710b</strain>
    </source>
</reference>
<dbReference type="InterPro" id="IPR000620">
    <property type="entry name" value="EamA_dom"/>
</dbReference>
<gene>
    <name evidence="3" type="ordered locus">BURPS1710b_0539</name>
</gene>
<feature type="transmembrane region" description="Helical" evidence="1">
    <location>
        <begin position="425"/>
        <end position="443"/>
    </location>
</feature>
<feature type="transmembrane region" description="Helical" evidence="1">
    <location>
        <begin position="480"/>
        <end position="503"/>
    </location>
</feature>
<name>Q3JWV1_BURP1</name>
<organism evidence="3 4">
    <name type="scientific">Burkholderia pseudomallei (strain 1710b)</name>
    <dbReference type="NCBI Taxonomy" id="320372"/>
    <lineage>
        <taxon>Bacteria</taxon>
        <taxon>Pseudomonadati</taxon>
        <taxon>Pseudomonadota</taxon>
        <taxon>Betaproteobacteria</taxon>
        <taxon>Burkholderiales</taxon>
        <taxon>Burkholderiaceae</taxon>
        <taxon>Burkholderia</taxon>
        <taxon>pseudomallei group</taxon>
    </lineage>
</organism>
<accession>Q3JWV1</accession>
<feature type="transmembrane region" description="Helical" evidence="1">
    <location>
        <begin position="336"/>
        <end position="353"/>
    </location>
</feature>
<dbReference type="AlphaFoldDB" id="Q3JWV1"/>
<evidence type="ECO:0000313" key="4">
    <source>
        <dbReference type="Proteomes" id="UP000002700"/>
    </source>
</evidence>
<keyword evidence="1" id="KW-1133">Transmembrane helix</keyword>
<dbReference type="KEGG" id="bpm:BURPS1710b_0539"/>
<dbReference type="Proteomes" id="UP000002700">
    <property type="component" value="Chromosome I"/>
</dbReference>
<dbReference type="PANTHER" id="PTHR22911">
    <property type="entry name" value="ACYL-MALONYL CONDENSING ENZYME-RELATED"/>
    <property type="match status" value="1"/>
</dbReference>
<dbReference type="GO" id="GO:0016020">
    <property type="term" value="C:membrane"/>
    <property type="evidence" value="ECO:0007669"/>
    <property type="project" value="InterPro"/>
</dbReference>
<dbReference type="Pfam" id="PF00892">
    <property type="entry name" value="EamA"/>
    <property type="match status" value="2"/>
</dbReference>
<dbReference type="InterPro" id="IPR037185">
    <property type="entry name" value="EmrE-like"/>
</dbReference>